<evidence type="ECO:0000313" key="1">
    <source>
        <dbReference type="EMBL" id="RNA07104.1"/>
    </source>
</evidence>
<dbReference type="Proteomes" id="UP000276133">
    <property type="component" value="Unassembled WGS sequence"/>
</dbReference>
<organism evidence="1 2">
    <name type="scientific">Brachionus plicatilis</name>
    <name type="common">Marine rotifer</name>
    <name type="synonym">Brachionus muelleri</name>
    <dbReference type="NCBI Taxonomy" id="10195"/>
    <lineage>
        <taxon>Eukaryota</taxon>
        <taxon>Metazoa</taxon>
        <taxon>Spiralia</taxon>
        <taxon>Gnathifera</taxon>
        <taxon>Rotifera</taxon>
        <taxon>Eurotatoria</taxon>
        <taxon>Monogononta</taxon>
        <taxon>Pseudotrocha</taxon>
        <taxon>Ploima</taxon>
        <taxon>Brachionidae</taxon>
        <taxon>Brachionus</taxon>
    </lineage>
</organism>
<name>A0A3M7Q7E5_BRAPC</name>
<evidence type="ECO:0000313" key="2">
    <source>
        <dbReference type="Proteomes" id="UP000276133"/>
    </source>
</evidence>
<gene>
    <name evidence="1" type="ORF">BpHYR1_014338</name>
</gene>
<accession>A0A3M7Q7E5</accession>
<protein>
    <submittedName>
        <fullName evidence="1">Uncharacterized protein</fullName>
    </submittedName>
</protein>
<dbReference type="AlphaFoldDB" id="A0A3M7Q7E5"/>
<proteinExistence type="predicted"/>
<dbReference type="EMBL" id="REGN01007157">
    <property type="protein sequence ID" value="RNA07104.1"/>
    <property type="molecule type" value="Genomic_DNA"/>
</dbReference>
<comment type="caution">
    <text evidence="1">The sequence shown here is derived from an EMBL/GenBank/DDBJ whole genome shotgun (WGS) entry which is preliminary data.</text>
</comment>
<reference evidence="1 2" key="1">
    <citation type="journal article" date="2018" name="Sci. Rep.">
        <title>Genomic signatures of local adaptation to the degree of environmental predictability in rotifers.</title>
        <authorList>
            <person name="Franch-Gras L."/>
            <person name="Hahn C."/>
            <person name="Garcia-Roger E.M."/>
            <person name="Carmona M.J."/>
            <person name="Serra M."/>
            <person name="Gomez A."/>
        </authorList>
    </citation>
    <scope>NUCLEOTIDE SEQUENCE [LARGE SCALE GENOMIC DNA]</scope>
    <source>
        <strain evidence="1">HYR1</strain>
    </source>
</reference>
<sequence>MLHNLDTLNWFSNKDLRRFWSFHHDHELQVVKISIGLKSESMILVLRLFQNLWVKNDLII</sequence>
<keyword evidence="2" id="KW-1185">Reference proteome</keyword>